<organism evidence="2 3">
    <name type="scientific">Halomonas tibetensis</name>
    <dbReference type="NCBI Taxonomy" id="2259590"/>
    <lineage>
        <taxon>Bacteria</taxon>
        <taxon>Pseudomonadati</taxon>
        <taxon>Pseudomonadota</taxon>
        <taxon>Gammaproteobacteria</taxon>
        <taxon>Oceanospirillales</taxon>
        <taxon>Halomonadaceae</taxon>
        <taxon>Halomonas</taxon>
    </lineage>
</organism>
<reference evidence="3" key="1">
    <citation type="journal article" date="2019" name="Int. J. Syst. Evol. Microbiol.">
        <title>The Global Catalogue of Microorganisms (GCM) 10K type strain sequencing project: providing services to taxonomists for standard genome sequencing and annotation.</title>
        <authorList>
            <consortium name="The Broad Institute Genomics Platform"/>
            <consortium name="The Broad Institute Genome Sequencing Center for Infectious Disease"/>
            <person name="Wu L."/>
            <person name="Ma J."/>
        </authorList>
    </citation>
    <scope>NUCLEOTIDE SEQUENCE [LARGE SCALE GENOMIC DNA]</scope>
    <source>
        <strain evidence="3">KCTC 52660</strain>
    </source>
</reference>
<dbReference type="InterPro" id="IPR010359">
    <property type="entry name" value="IrrE_HExxH"/>
</dbReference>
<dbReference type="PANTHER" id="PTHR43236">
    <property type="entry name" value="ANTITOXIN HIGA1"/>
    <property type="match status" value="1"/>
</dbReference>
<protein>
    <submittedName>
        <fullName evidence="2">ImmA/IrrE family metallo-endopeptidase</fullName>
    </submittedName>
</protein>
<dbReference type="Gene3D" id="1.10.10.2910">
    <property type="match status" value="1"/>
</dbReference>
<gene>
    <name evidence="2" type="ORF">ACFODV_16375</name>
</gene>
<dbReference type="PANTHER" id="PTHR43236:SF2">
    <property type="entry name" value="BLL0069 PROTEIN"/>
    <property type="match status" value="1"/>
</dbReference>
<comment type="caution">
    <text evidence="2">The sequence shown here is derived from an EMBL/GenBank/DDBJ whole genome shotgun (WGS) entry which is preliminary data.</text>
</comment>
<keyword evidence="3" id="KW-1185">Reference proteome</keyword>
<evidence type="ECO:0000313" key="2">
    <source>
        <dbReference type="EMBL" id="MFC2993597.1"/>
    </source>
</evidence>
<dbReference type="InterPro" id="IPR052345">
    <property type="entry name" value="Rad_response_metalloprotease"/>
</dbReference>
<proteinExistence type="predicted"/>
<dbReference type="EMBL" id="JBHRSQ010000040">
    <property type="protein sequence ID" value="MFC2993597.1"/>
    <property type="molecule type" value="Genomic_DNA"/>
</dbReference>
<name>A0ABV7B866_9GAMM</name>
<evidence type="ECO:0000313" key="3">
    <source>
        <dbReference type="Proteomes" id="UP001595386"/>
    </source>
</evidence>
<dbReference type="Pfam" id="PF06114">
    <property type="entry name" value="Peptidase_M78"/>
    <property type="match status" value="1"/>
</dbReference>
<dbReference type="RefSeq" id="WP_379761358.1">
    <property type="nucleotide sequence ID" value="NZ_JBHRSQ010000040.1"/>
</dbReference>
<feature type="domain" description="IrrE N-terminal-like" evidence="1">
    <location>
        <begin position="85"/>
        <end position="213"/>
    </location>
</feature>
<sequence length="218" mass="24654">MGDYAPRGISVDLKDVLRDVLRRQIWFRDYQIAMDESAVAVVGRAQGAMTAAEIVTDMREWLEVPPHPERGHWDAYFRDLVQRIERLGVLVMRSGIVGNNTRRVLSVEELRGFAIADPVAPVIFINAADVPEARLFMLVHELAHIWLGESGISDGDPANRRRAEKLCNAIAAEFLVPEEEFLPLWQEAEDWKANLAPLAAHFHVSQWVIARRAQELGL</sequence>
<evidence type="ECO:0000259" key="1">
    <source>
        <dbReference type="Pfam" id="PF06114"/>
    </source>
</evidence>
<accession>A0ABV7B866</accession>
<dbReference type="Proteomes" id="UP001595386">
    <property type="component" value="Unassembled WGS sequence"/>
</dbReference>